<dbReference type="PANTHER" id="PTHR14969">
    <property type="entry name" value="SPHINGOSINE-1-PHOSPHATE PHOSPHOHYDROLASE"/>
    <property type="match status" value="1"/>
</dbReference>
<dbReference type="AlphaFoldDB" id="A0A8J8GAN8"/>
<evidence type="ECO:0000256" key="1">
    <source>
        <dbReference type="SAM" id="Phobius"/>
    </source>
</evidence>
<comment type="caution">
    <text evidence="3">The sequence shown here is derived from an EMBL/GenBank/DDBJ whole genome shotgun (WGS) entry which is preliminary data.</text>
</comment>
<evidence type="ECO:0000313" key="3">
    <source>
        <dbReference type="EMBL" id="NRS94026.1"/>
    </source>
</evidence>
<dbReference type="InterPro" id="IPR000326">
    <property type="entry name" value="PAP2/HPO"/>
</dbReference>
<evidence type="ECO:0000313" key="4">
    <source>
        <dbReference type="Proteomes" id="UP000610746"/>
    </source>
</evidence>
<gene>
    <name evidence="3" type="ORF">HNQ03_003126</name>
</gene>
<keyword evidence="1" id="KW-0472">Membrane</keyword>
<dbReference type="Proteomes" id="UP000610746">
    <property type="component" value="Unassembled WGS sequence"/>
</dbReference>
<feature type="transmembrane region" description="Helical" evidence="1">
    <location>
        <begin position="16"/>
        <end position="35"/>
    </location>
</feature>
<dbReference type="RefSeq" id="WP_173780562.1">
    <property type="nucleotide sequence ID" value="NZ_JABSNO010000038.1"/>
</dbReference>
<name>A0A8J8GAN8_9FLAO</name>
<feature type="transmembrane region" description="Helical" evidence="1">
    <location>
        <begin position="79"/>
        <end position="94"/>
    </location>
</feature>
<dbReference type="PANTHER" id="PTHR14969:SF13">
    <property type="entry name" value="AT30094P"/>
    <property type="match status" value="1"/>
</dbReference>
<organism evidence="3 4">
    <name type="scientific">Frigoriflavimonas asaccharolytica</name>
    <dbReference type="NCBI Taxonomy" id="2735899"/>
    <lineage>
        <taxon>Bacteria</taxon>
        <taxon>Pseudomonadati</taxon>
        <taxon>Bacteroidota</taxon>
        <taxon>Flavobacteriia</taxon>
        <taxon>Flavobacteriales</taxon>
        <taxon>Weeksellaceae</taxon>
        <taxon>Frigoriflavimonas</taxon>
    </lineage>
</organism>
<keyword evidence="3" id="KW-0378">Hydrolase</keyword>
<keyword evidence="1" id="KW-0812">Transmembrane</keyword>
<dbReference type="EMBL" id="JABSNO010000038">
    <property type="protein sequence ID" value="NRS94026.1"/>
    <property type="molecule type" value="Genomic_DNA"/>
</dbReference>
<feature type="domain" description="Phosphatidic acid phosphatase type 2/haloperoxidase" evidence="2">
    <location>
        <begin position="100"/>
        <end position="212"/>
    </location>
</feature>
<dbReference type="GO" id="GO:0050380">
    <property type="term" value="F:undecaprenyl-diphosphatase activity"/>
    <property type="evidence" value="ECO:0007669"/>
    <property type="project" value="UniProtKB-EC"/>
</dbReference>
<feature type="transmembrane region" description="Helical" evidence="1">
    <location>
        <begin position="101"/>
        <end position="121"/>
    </location>
</feature>
<dbReference type="CDD" id="cd03392">
    <property type="entry name" value="PAP2_like_2"/>
    <property type="match status" value="1"/>
</dbReference>
<dbReference type="SUPFAM" id="SSF48317">
    <property type="entry name" value="Acid phosphatase/Vanadium-dependent haloperoxidase"/>
    <property type="match status" value="1"/>
</dbReference>
<evidence type="ECO:0000259" key="2">
    <source>
        <dbReference type="SMART" id="SM00014"/>
    </source>
</evidence>
<feature type="transmembrane region" description="Helical" evidence="1">
    <location>
        <begin position="166"/>
        <end position="185"/>
    </location>
</feature>
<sequence>MKIIQFLKKYYKNASAYLLGAIVFFAISLFTFIGITDEIVLEKETGFDETIFLFFKNFIVHQRLNQVVNTITDFSSPKLMMYLFPIIVVSFFLFKLKRESIFLLISGSGSLLLLSAFKRIFERARPPYPLLYPENGFSFPSGHATFSFVFYGSLAYLVWVARFPKYLKILMMTFLILLSFAIGISRIYLRVHYPSDVIAGFALGYSWLFLIIFIFKNKFPLKQ</sequence>
<feature type="transmembrane region" description="Helical" evidence="1">
    <location>
        <begin position="141"/>
        <end position="159"/>
    </location>
</feature>
<dbReference type="Pfam" id="PF01569">
    <property type="entry name" value="PAP2"/>
    <property type="match status" value="1"/>
</dbReference>
<keyword evidence="1" id="KW-1133">Transmembrane helix</keyword>
<dbReference type="Gene3D" id="1.20.144.10">
    <property type="entry name" value="Phosphatidic acid phosphatase type 2/haloperoxidase"/>
    <property type="match status" value="1"/>
</dbReference>
<reference evidence="3" key="1">
    <citation type="submission" date="2020-05" db="EMBL/GenBank/DDBJ databases">
        <title>Genomic Encyclopedia of Type Strains, Phase IV (KMG-V): Genome sequencing to study the core and pangenomes of soil and plant-associated prokaryotes.</title>
        <authorList>
            <person name="Whitman W."/>
        </authorList>
    </citation>
    <scope>NUCLEOTIDE SEQUENCE</scope>
    <source>
        <strain evidence="3">16F</strain>
    </source>
</reference>
<keyword evidence="4" id="KW-1185">Reference proteome</keyword>
<accession>A0A8J8GAN8</accession>
<protein>
    <submittedName>
        <fullName evidence="3">Undecaprenyl-diphosphatase</fullName>
        <ecNumber evidence="3">3.6.1.27</ecNumber>
    </submittedName>
</protein>
<feature type="transmembrane region" description="Helical" evidence="1">
    <location>
        <begin position="197"/>
        <end position="215"/>
    </location>
</feature>
<dbReference type="InterPro" id="IPR036938">
    <property type="entry name" value="PAP2/HPO_sf"/>
</dbReference>
<proteinExistence type="predicted"/>
<dbReference type="SMART" id="SM00014">
    <property type="entry name" value="acidPPc"/>
    <property type="match status" value="1"/>
</dbReference>
<dbReference type="EC" id="3.6.1.27" evidence="3"/>